<evidence type="ECO:0000313" key="3">
    <source>
        <dbReference type="Proteomes" id="UP000566819"/>
    </source>
</evidence>
<sequence length="263" mass="29101">MATYGHSAACCSIPPVVSKGYEAKGKYETIGGLKTYVTGPADATKALLYIYDIFGYFPQSLQGADILATAGKEHNYQVFMPDWLEGNPADISWQQGKNADFGKRYPPDTKEKGEKLGNFFQTTGAPPKTAQKVLGFLKEIEKTNLNIKTWGIVGFCWGGKIVSLTTSITNTPFTAAAECHPAMVDPSEATSIKIPLCMLASKDEPAADVKQFEENLKGEKHVEIFDDQIHGWMTARSDLEDPRVKEEYERGYKTLLTFFGKYL</sequence>
<gene>
    <name evidence="2" type="ORF">G7Y89_g14546</name>
</gene>
<organism evidence="2 3">
    <name type="scientific">Cudoniella acicularis</name>
    <dbReference type="NCBI Taxonomy" id="354080"/>
    <lineage>
        <taxon>Eukaryota</taxon>
        <taxon>Fungi</taxon>
        <taxon>Dikarya</taxon>
        <taxon>Ascomycota</taxon>
        <taxon>Pezizomycotina</taxon>
        <taxon>Leotiomycetes</taxon>
        <taxon>Helotiales</taxon>
        <taxon>Tricladiaceae</taxon>
        <taxon>Cudoniella</taxon>
    </lineage>
</organism>
<protein>
    <recommendedName>
        <fullName evidence="1">Dienelactone hydrolase domain-containing protein</fullName>
    </recommendedName>
</protein>
<evidence type="ECO:0000259" key="1">
    <source>
        <dbReference type="Pfam" id="PF01738"/>
    </source>
</evidence>
<dbReference type="EMBL" id="JAAMPI010001955">
    <property type="protein sequence ID" value="KAF4621529.1"/>
    <property type="molecule type" value="Genomic_DNA"/>
</dbReference>
<dbReference type="AlphaFoldDB" id="A0A8H4R1A0"/>
<evidence type="ECO:0000313" key="2">
    <source>
        <dbReference type="EMBL" id="KAF4621529.1"/>
    </source>
</evidence>
<comment type="caution">
    <text evidence="2">The sequence shown here is derived from an EMBL/GenBank/DDBJ whole genome shotgun (WGS) entry which is preliminary data.</text>
</comment>
<accession>A0A8H4R1A0</accession>
<dbReference type="Pfam" id="PF01738">
    <property type="entry name" value="DLH"/>
    <property type="match status" value="1"/>
</dbReference>
<dbReference type="SUPFAM" id="SSF53474">
    <property type="entry name" value="alpha/beta-Hydrolases"/>
    <property type="match status" value="1"/>
</dbReference>
<keyword evidence="3" id="KW-1185">Reference proteome</keyword>
<name>A0A8H4R1A0_9HELO</name>
<dbReference type="GO" id="GO:0016787">
    <property type="term" value="F:hydrolase activity"/>
    <property type="evidence" value="ECO:0007669"/>
    <property type="project" value="InterPro"/>
</dbReference>
<dbReference type="PANTHER" id="PTHR47668:SF1">
    <property type="entry name" value="DIENELACTONE HYDROLASE DOMAIN-CONTAINING PROTEIN-RELATED"/>
    <property type="match status" value="1"/>
</dbReference>
<feature type="domain" description="Dienelactone hydrolase" evidence="1">
    <location>
        <begin position="34"/>
        <end position="263"/>
    </location>
</feature>
<dbReference type="PANTHER" id="PTHR47668">
    <property type="entry name" value="DIENELACTONE HYDROLASE FAMILY PROTEIN (AFU_ORTHOLOGUE AFUA_6G01940)"/>
    <property type="match status" value="1"/>
</dbReference>
<proteinExistence type="predicted"/>
<dbReference type="InterPro" id="IPR002925">
    <property type="entry name" value="Dienelactn_hydro"/>
</dbReference>
<dbReference type="Gene3D" id="3.40.50.1820">
    <property type="entry name" value="alpha/beta hydrolase"/>
    <property type="match status" value="1"/>
</dbReference>
<dbReference type="Proteomes" id="UP000566819">
    <property type="component" value="Unassembled WGS sequence"/>
</dbReference>
<dbReference type="OrthoDB" id="2147163at2759"/>
<reference evidence="2 3" key="1">
    <citation type="submission" date="2020-03" db="EMBL/GenBank/DDBJ databases">
        <title>Draft Genome Sequence of Cudoniella acicularis.</title>
        <authorList>
            <person name="Buettner E."/>
            <person name="Kellner H."/>
        </authorList>
    </citation>
    <scope>NUCLEOTIDE SEQUENCE [LARGE SCALE GENOMIC DNA]</scope>
    <source>
        <strain evidence="2 3">DSM 108380</strain>
    </source>
</reference>
<dbReference type="InterPro" id="IPR029058">
    <property type="entry name" value="AB_hydrolase_fold"/>
</dbReference>